<organism evidence="3 4">
    <name type="scientific">Paenibacillus turicensis</name>
    <dbReference type="NCBI Taxonomy" id="160487"/>
    <lineage>
        <taxon>Bacteria</taxon>
        <taxon>Bacillati</taxon>
        <taxon>Bacillota</taxon>
        <taxon>Bacilli</taxon>
        <taxon>Bacillales</taxon>
        <taxon>Paenibacillaceae</taxon>
        <taxon>Paenibacillus</taxon>
    </lineage>
</organism>
<dbReference type="InterPro" id="IPR050300">
    <property type="entry name" value="GDXG_lipolytic_enzyme"/>
</dbReference>
<evidence type="ECO:0000256" key="1">
    <source>
        <dbReference type="ARBA" id="ARBA00022801"/>
    </source>
</evidence>
<dbReference type="PANTHER" id="PTHR48081">
    <property type="entry name" value="AB HYDROLASE SUPERFAMILY PROTEIN C4A8.06C"/>
    <property type="match status" value="1"/>
</dbReference>
<sequence>MRSWQSALVELLLKLTKKPFDPTTYLEKKRREHESPYVLPSKLQRKYSIVKTNAYSIDTYMMKSPWQPDERQILFLPGGGYIEQPLVWHWRFLYQLTQKLNGTITIPIYPKAPNYQYHEALASVLPIYKDLLTKTSPENIVIMGDSAGGGLTLALSQLILREGLPQPGNIILLSPWLDINLDHPEIPSLLKVEPMLDLPLLIEAGKTYAGDTPTNDYLISPINGPIHGLGKITLFIGTHEIFLPDARKFKALAEKEKVDINYFEYPKMNHVFPVFPIPEAKKAMEQIIDIIKSKQ</sequence>
<accession>A0ABS4FRH2</accession>
<keyword evidence="1" id="KW-0378">Hydrolase</keyword>
<protein>
    <submittedName>
        <fullName evidence="3">Acetyl esterase/lipase</fullName>
    </submittedName>
</protein>
<dbReference type="EMBL" id="JAGGKG010000007">
    <property type="protein sequence ID" value="MBP1905182.1"/>
    <property type="molecule type" value="Genomic_DNA"/>
</dbReference>
<comment type="caution">
    <text evidence="3">The sequence shown here is derived from an EMBL/GenBank/DDBJ whole genome shotgun (WGS) entry which is preliminary data.</text>
</comment>
<dbReference type="Pfam" id="PF07859">
    <property type="entry name" value="Abhydrolase_3"/>
    <property type="match status" value="1"/>
</dbReference>
<dbReference type="InterPro" id="IPR029058">
    <property type="entry name" value="AB_hydrolase_fold"/>
</dbReference>
<proteinExistence type="predicted"/>
<evidence type="ECO:0000259" key="2">
    <source>
        <dbReference type="Pfam" id="PF07859"/>
    </source>
</evidence>
<gene>
    <name evidence="3" type="ORF">J2Z32_001810</name>
</gene>
<feature type="domain" description="Alpha/beta hydrolase fold-3" evidence="2">
    <location>
        <begin position="74"/>
        <end position="272"/>
    </location>
</feature>
<name>A0ABS4FRH2_9BACL</name>
<reference evidence="3 4" key="1">
    <citation type="submission" date="2021-03" db="EMBL/GenBank/DDBJ databases">
        <title>Genomic Encyclopedia of Type Strains, Phase IV (KMG-IV): sequencing the most valuable type-strain genomes for metagenomic binning, comparative biology and taxonomic classification.</title>
        <authorList>
            <person name="Goeker M."/>
        </authorList>
    </citation>
    <scope>NUCLEOTIDE SEQUENCE [LARGE SCALE GENOMIC DNA]</scope>
    <source>
        <strain evidence="3 4">DSM 14349</strain>
    </source>
</reference>
<evidence type="ECO:0000313" key="3">
    <source>
        <dbReference type="EMBL" id="MBP1905182.1"/>
    </source>
</evidence>
<dbReference type="Gene3D" id="3.40.50.1820">
    <property type="entry name" value="alpha/beta hydrolase"/>
    <property type="match status" value="1"/>
</dbReference>
<keyword evidence="4" id="KW-1185">Reference proteome</keyword>
<dbReference type="Proteomes" id="UP001519272">
    <property type="component" value="Unassembled WGS sequence"/>
</dbReference>
<dbReference type="RefSeq" id="WP_210088822.1">
    <property type="nucleotide sequence ID" value="NZ_JAGGKG010000007.1"/>
</dbReference>
<evidence type="ECO:0000313" key="4">
    <source>
        <dbReference type="Proteomes" id="UP001519272"/>
    </source>
</evidence>
<dbReference type="InterPro" id="IPR013094">
    <property type="entry name" value="AB_hydrolase_3"/>
</dbReference>
<dbReference type="PANTHER" id="PTHR48081:SF8">
    <property type="entry name" value="ALPHA_BETA HYDROLASE FOLD-3 DOMAIN-CONTAINING PROTEIN-RELATED"/>
    <property type="match status" value="1"/>
</dbReference>
<dbReference type="SUPFAM" id="SSF53474">
    <property type="entry name" value="alpha/beta-Hydrolases"/>
    <property type="match status" value="1"/>
</dbReference>